<dbReference type="InterPro" id="IPR029063">
    <property type="entry name" value="SAM-dependent_MTases_sf"/>
</dbReference>
<evidence type="ECO:0000313" key="4">
    <source>
        <dbReference type="Proteomes" id="UP000294257"/>
    </source>
</evidence>
<proteinExistence type="predicted"/>
<evidence type="ECO:0000256" key="1">
    <source>
        <dbReference type="ARBA" id="ARBA00022679"/>
    </source>
</evidence>
<dbReference type="Pfam" id="PF13649">
    <property type="entry name" value="Methyltransf_25"/>
    <property type="match status" value="1"/>
</dbReference>
<feature type="domain" description="Methyltransferase" evidence="2">
    <location>
        <begin position="38"/>
        <end position="125"/>
    </location>
</feature>
<dbReference type="Proteomes" id="UP000294257">
    <property type="component" value="Unassembled WGS sequence"/>
</dbReference>
<comment type="caution">
    <text evidence="3">The sequence shown here is derived from an EMBL/GenBank/DDBJ whole genome shotgun (WGS) entry which is preliminary data.</text>
</comment>
<evidence type="ECO:0000259" key="2">
    <source>
        <dbReference type="Pfam" id="PF13649"/>
    </source>
</evidence>
<dbReference type="SUPFAM" id="SSF53335">
    <property type="entry name" value="S-adenosyl-L-methionine-dependent methyltransferases"/>
    <property type="match status" value="1"/>
</dbReference>
<keyword evidence="4" id="KW-1185">Reference proteome</keyword>
<evidence type="ECO:0000313" key="3">
    <source>
        <dbReference type="EMBL" id="RZS34063.1"/>
    </source>
</evidence>
<dbReference type="OrthoDB" id="9765084at2"/>
<dbReference type="PANTHER" id="PTHR43861">
    <property type="entry name" value="TRANS-ACONITATE 2-METHYLTRANSFERASE-RELATED"/>
    <property type="match status" value="1"/>
</dbReference>
<keyword evidence="1 3" id="KW-0808">Transferase</keyword>
<dbReference type="CDD" id="cd02440">
    <property type="entry name" value="AdoMet_MTases"/>
    <property type="match status" value="1"/>
</dbReference>
<organism evidence="3 4">
    <name type="scientific">Herbihabitans rhizosphaerae</name>
    <dbReference type="NCBI Taxonomy" id="1872711"/>
    <lineage>
        <taxon>Bacteria</taxon>
        <taxon>Bacillati</taxon>
        <taxon>Actinomycetota</taxon>
        <taxon>Actinomycetes</taxon>
        <taxon>Pseudonocardiales</taxon>
        <taxon>Pseudonocardiaceae</taxon>
        <taxon>Herbihabitans</taxon>
    </lineage>
</organism>
<dbReference type="EMBL" id="SGWQ01000010">
    <property type="protein sequence ID" value="RZS34063.1"/>
    <property type="molecule type" value="Genomic_DNA"/>
</dbReference>
<dbReference type="Gene3D" id="3.40.50.150">
    <property type="entry name" value="Vaccinia Virus protein VP39"/>
    <property type="match status" value="1"/>
</dbReference>
<gene>
    <name evidence="3" type="ORF">EV193_110213</name>
</gene>
<keyword evidence="3" id="KW-0489">Methyltransferase</keyword>
<dbReference type="GO" id="GO:0032259">
    <property type="term" value="P:methylation"/>
    <property type="evidence" value="ECO:0007669"/>
    <property type="project" value="UniProtKB-KW"/>
</dbReference>
<name>A0A4Q7KFQ8_9PSEU</name>
<dbReference type="AlphaFoldDB" id="A0A4Q7KFQ8"/>
<dbReference type="InterPro" id="IPR041698">
    <property type="entry name" value="Methyltransf_25"/>
</dbReference>
<protein>
    <submittedName>
        <fullName evidence="3">Methyltransferase family protein</fullName>
    </submittedName>
</protein>
<dbReference type="RefSeq" id="WP_130347423.1">
    <property type="nucleotide sequence ID" value="NZ_SGWQ01000010.1"/>
</dbReference>
<reference evidence="3 4" key="1">
    <citation type="submission" date="2019-02" db="EMBL/GenBank/DDBJ databases">
        <title>Genomic Encyclopedia of Type Strains, Phase IV (KMG-IV): sequencing the most valuable type-strain genomes for metagenomic binning, comparative biology and taxonomic classification.</title>
        <authorList>
            <person name="Goeker M."/>
        </authorList>
    </citation>
    <scope>NUCLEOTIDE SEQUENCE [LARGE SCALE GENOMIC DNA]</scope>
    <source>
        <strain evidence="3 4">DSM 101727</strain>
    </source>
</reference>
<accession>A0A4Q7KFQ8</accession>
<dbReference type="GO" id="GO:0008168">
    <property type="term" value="F:methyltransferase activity"/>
    <property type="evidence" value="ECO:0007669"/>
    <property type="project" value="UniProtKB-KW"/>
</dbReference>
<sequence length="198" mass="21447">MAIFDQIGKAYDESYGDRPAQVDEVAWLIEQLPPGARVLDVGCGSGLPTAKQLLDGGAEVVGVDESRVMLDLAEQQAPGGQYLQKDFRELDGLGEFDAAVAFFSLLMLGRDEIPQVLSTIASMLRGPKLLLLSMVPADFDLFPIEFLGQEVKVSAYPAEVLGETVTAAGFEVLRLVQVQAKVGTERTEEENFVRARAV</sequence>